<feature type="compositionally biased region" description="Basic and acidic residues" evidence="7">
    <location>
        <begin position="51"/>
        <end position="79"/>
    </location>
</feature>
<dbReference type="PROSITE" id="PS50118">
    <property type="entry name" value="HMG_BOX_2"/>
    <property type="match status" value="2"/>
</dbReference>
<dbReference type="GO" id="GO:0005634">
    <property type="term" value="C:nucleus"/>
    <property type="evidence" value="ECO:0007669"/>
    <property type="project" value="UniProtKB-UniRule"/>
</dbReference>
<feature type="domain" description="HMG box" evidence="9">
    <location>
        <begin position="188"/>
        <end position="266"/>
    </location>
</feature>
<dbReference type="InterPro" id="IPR004299">
    <property type="entry name" value="MBOAT_fam"/>
</dbReference>
<dbReference type="SUPFAM" id="SSF47095">
    <property type="entry name" value="HMG-box"/>
    <property type="match status" value="2"/>
</dbReference>
<accession>A0A4T0FC40</accession>
<feature type="DNA-binding region" description="HMG box" evidence="6">
    <location>
        <begin position="85"/>
        <end position="152"/>
    </location>
</feature>
<evidence type="ECO:0000256" key="4">
    <source>
        <dbReference type="ARBA" id="ARBA00022989"/>
    </source>
</evidence>
<feature type="DNA-binding region" description="HMG box" evidence="6">
    <location>
        <begin position="188"/>
        <end position="266"/>
    </location>
</feature>
<dbReference type="Pfam" id="PF09011">
    <property type="entry name" value="HMG_box_2"/>
    <property type="match status" value="1"/>
</dbReference>
<feature type="transmembrane region" description="Helical" evidence="8">
    <location>
        <begin position="333"/>
        <end position="351"/>
    </location>
</feature>
<comment type="subcellular location">
    <subcellularLocation>
        <location evidence="1">Membrane</location>
        <topology evidence="1">Multi-pass membrane protein</topology>
    </subcellularLocation>
</comment>
<dbReference type="PANTHER" id="PTHR13285:SF18">
    <property type="entry name" value="PROTEIN-CYSTEINE N-PALMITOYLTRANSFERASE RASP"/>
    <property type="match status" value="1"/>
</dbReference>
<dbReference type="InterPro" id="IPR036910">
    <property type="entry name" value="HMG_box_dom_sf"/>
</dbReference>
<feature type="transmembrane region" description="Helical" evidence="8">
    <location>
        <begin position="574"/>
        <end position="593"/>
    </location>
</feature>
<comment type="similarity">
    <text evidence="2">Belongs to the membrane-bound acyltransferase family.</text>
</comment>
<feature type="transmembrane region" description="Helical" evidence="8">
    <location>
        <begin position="708"/>
        <end position="732"/>
    </location>
</feature>
<dbReference type="Pfam" id="PF00505">
    <property type="entry name" value="HMG_box"/>
    <property type="match status" value="1"/>
</dbReference>
<feature type="region of interest" description="Disordered" evidence="7">
    <location>
        <begin position="36"/>
        <end position="88"/>
    </location>
</feature>
<dbReference type="OrthoDB" id="420606at2759"/>
<evidence type="ECO:0000256" key="7">
    <source>
        <dbReference type="SAM" id="MobiDB-lite"/>
    </source>
</evidence>
<feature type="transmembrane region" description="Helical" evidence="8">
    <location>
        <begin position="401"/>
        <end position="419"/>
    </location>
</feature>
<dbReference type="GO" id="GO:0008374">
    <property type="term" value="F:O-acyltransferase activity"/>
    <property type="evidence" value="ECO:0007669"/>
    <property type="project" value="TreeGrafter"/>
</dbReference>
<keyword evidence="6" id="KW-0539">Nucleus</keyword>
<keyword evidence="6" id="KW-0238">DNA-binding</keyword>
<dbReference type="PANTHER" id="PTHR13285">
    <property type="entry name" value="ACYLTRANSFERASE"/>
    <property type="match status" value="1"/>
</dbReference>
<dbReference type="Gene3D" id="1.10.30.10">
    <property type="entry name" value="High mobility group box domain"/>
    <property type="match status" value="2"/>
</dbReference>
<feature type="transmembrane region" description="Helical" evidence="8">
    <location>
        <begin position="673"/>
        <end position="696"/>
    </location>
</feature>
<organism evidence="10 11">
    <name type="scientific">Wallemia hederae</name>
    <dbReference type="NCBI Taxonomy" id="1540922"/>
    <lineage>
        <taxon>Eukaryota</taxon>
        <taxon>Fungi</taxon>
        <taxon>Dikarya</taxon>
        <taxon>Basidiomycota</taxon>
        <taxon>Wallemiomycotina</taxon>
        <taxon>Wallemiomycetes</taxon>
        <taxon>Wallemiales</taxon>
        <taxon>Wallemiaceae</taxon>
        <taxon>Wallemia</taxon>
    </lineage>
</organism>
<keyword evidence="4 8" id="KW-1133">Transmembrane helix</keyword>
<keyword evidence="5 8" id="KW-0472">Membrane</keyword>
<feature type="transmembrane region" description="Helical" evidence="8">
    <location>
        <begin position="275"/>
        <end position="292"/>
    </location>
</feature>
<gene>
    <name evidence="10" type="ORF">E3P99_03922</name>
</gene>
<dbReference type="Pfam" id="PF03062">
    <property type="entry name" value="MBOAT"/>
    <property type="match status" value="1"/>
</dbReference>
<dbReference type="AlphaFoldDB" id="A0A4T0FC40"/>
<dbReference type="InterPro" id="IPR051085">
    <property type="entry name" value="MB_O-acyltransferase"/>
</dbReference>
<evidence type="ECO:0000256" key="2">
    <source>
        <dbReference type="ARBA" id="ARBA00010323"/>
    </source>
</evidence>
<evidence type="ECO:0000256" key="8">
    <source>
        <dbReference type="SAM" id="Phobius"/>
    </source>
</evidence>
<sequence length="782" mass="89976">MNVIGRITQIFPLRAPTHAKYFSQSAAVLGTLSPAAGAPRAHTISATKRGPPKDAEKEKARKVAEKEKERARKAKDAMKTKLSPPKQPPTPWQLFFIEELHKARQQGKVEIGVISHSASELYKNLTDSEKQPYIEQSKELRAKQAKEFADYIKSLPYEVLKKENSLRTKLRKQGKKGGVQKIRDPNAPKRPLTAYFTYLKDLREKEDLRSTVFGGDGSRWIESSIIEQSKSASDKWKQLSEDFKQTYKDRATEAKKNYEKAKTQKSKWSSLEFRVYYAVFLVMIPIIFYIPMQMSTVQHTNYSRYSGRLAKGWLFGRGIDLTDQQYKSFRNNLSHLVFISATHVILSRLLNKIKKLTQFDSQWILCLAVLVGLHSSQSIFPLAVSIASYALSKLLAGYRHFYAFIWTVNILSLVAIEYYNGISFSLIHPALAHLNSSRGLVRWHVFYKMTMLRNISFALDLHWMRTDSKAYKPIPPRGLSYSERKNVPLSEQDYDLSNFIHYAFYPPLYLAGPIITFNDFVHQTYAHFKPPTVQDTLKYALRCLSSFLTLEITLHYIYVVAIKNTGAWRNDTPAEIALIGFWNLIVVWLKLLIPWRYFRLWSLADGIDCPENMIRCVANNYSTTGFWRSWHRSFNLWIIRYLYIPLGGTRYTALITPVIFVFVALWHDLNWRLLVWGGLASAIILPELLASHLLPAQKYGHRRWYRHVCAAGGVLNILALMGANLVGFVLGIRNTKNFLVDLISTVAGWRFLAIALPSLFVGVQVMFELRESEKRRGVFLRC</sequence>
<keyword evidence="11" id="KW-1185">Reference proteome</keyword>
<feature type="transmembrane region" description="Helical" evidence="8">
    <location>
        <begin position="747"/>
        <end position="767"/>
    </location>
</feature>
<dbReference type="SMART" id="SM00398">
    <property type="entry name" value="HMG"/>
    <property type="match status" value="2"/>
</dbReference>
<evidence type="ECO:0000256" key="3">
    <source>
        <dbReference type="ARBA" id="ARBA00022692"/>
    </source>
</evidence>
<evidence type="ECO:0000256" key="6">
    <source>
        <dbReference type="PROSITE-ProRule" id="PRU00267"/>
    </source>
</evidence>
<keyword evidence="3 8" id="KW-0812">Transmembrane</keyword>
<dbReference type="InterPro" id="IPR009071">
    <property type="entry name" value="HMG_box_dom"/>
</dbReference>
<dbReference type="Proteomes" id="UP000310189">
    <property type="component" value="Unassembled WGS sequence"/>
</dbReference>
<feature type="transmembrane region" description="Helical" evidence="8">
    <location>
        <begin position="641"/>
        <end position="667"/>
    </location>
</feature>
<dbReference type="GO" id="GO:0006506">
    <property type="term" value="P:GPI anchor biosynthetic process"/>
    <property type="evidence" value="ECO:0007669"/>
    <property type="project" value="TreeGrafter"/>
</dbReference>
<protein>
    <recommendedName>
        <fullName evidence="9">HMG box domain-containing protein</fullName>
    </recommendedName>
</protein>
<evidence type="ECO:0000313" key="11">
    <source>
        <dbReference type="Proteomes" id="UP000310189"/>
    </source>
</evidence>
<dbReference type="EMBL" id="SPNW01000102">
    <property type="protein sequence ID" value="TIA85652.1"/>
    <property type="molecule type" value="Genomic_DNA"/>
</dbReference>
<dbReference type="GO" id="GO:0003677">
    <property type="term" value="F:DNA binding"/>
    <property type="evidence" value="ECO:0007669"/>
    <property type="project" value="UniProtKB-UniRule"/>
</dbReference>
<evidence type="ECO:0000256" key="1">
    <source>
        <dbReference type="ARBA" id="ARBA00004141"/>
    </source>
</evidence>
<evidence type="ECO:0000256" key="5">
    <source>
        <dbReference type="ARBA" id="ARBA00023136"/>
    </source>
</evidence>
<feature type="domain" description="HMG box" evidence="9">
    <location>
        <begin position="85"/>
        <end position="152"/>
    </location>
</feature>
<dbReference type="GO" id="GO:0016020">
    <property type="term" value="C:membrane"/>
    <property type="evidence" value="ECO:0007669"/>
    <property type="project" value="UniProtKB-SubCell"/>
</dbReference>
<feature type="transmembrane region" description="Helical" evidence="8">
    <location>
        <begin position="539"/>
        <end position="562"/>
    </location>
</feature>
<reference evidence="10 11" key="1">
    <citation type="submission" date="2019-03" db="EMBL/GenBank/DDBJ databases">
        <title>Sequencing 23 genomes of Wallemia ichthyophaga.</title>
        <authorList>
            <person name="Gostincar C."/>
        </authorList>
    </citation>
    <scope>NUCLEOTIDE SEQUENCE [LARGE SCALE GENOMIC DNA]</scope>
    <source>
        <strain evidence="10 11">EXF-5753</strain>
    </source>
</reference>
<comment type="caution">
    <text evidence="10">The sequence shown here is derived from an EMBL/GenBank/DDBJ whole genome shotgun (WGS) entry which is preliminary data.</text>
</comment>
<proteinExistence type="inferred from homology"/>
<evidence type="ECO:0000313" key="10">
    <source>
        <dbReference type="EMBL" id="TIA85652.1"/>
    </source>
</evidence>
<dbReference type="GO" id="GO:0005783">
    <property type="term" value="C:endoplasmic reticulum"/>
    <property type="evidence" value="ECO:0007669"/>
    <property type="project" value="TreeGrafter"/>
</dbReference>
<name>A0A4T0FC40_9BASI</name>
<feature type="transmembrane region" description="Helical" evidence="8">
    <location>
        <begin position="363"/>
        <end position="389"/>
    </location>
</feature>
<evidence type="ECO:0000259" key="9">
    <source>
        <dbReference type="PROSITE" id="PS50118"/>
    </source>
</evidence>